<dbReference type="FunFam" id="3.30.70.240:FF:000022">
    <property type="entry name" value="U5 snRNP-specific protein"/>
    <property type="match status" value="1"/>
</dbReference>
<gene>
    <name evidence="10" type="primary">NDAI0A00900</name>
    <name evidence="10" type="ordered locus">NDAI_0A00900</name>
</gene>
<dbReference type="EMBL" id="HE580267">
    <property type="protein sequence ID" value="CCD22248.1"/>
    <property type="molecule type" value="Genomic_DNA"/>
</dbReference>
<evidence type="ECO:0000313" key="10">
    <source>
        <dbReference type="EMBL" id="CCD22248.1"/>
    </source>
</evidence>
<proteinExistence type="predicted"/>
<dbReference type="OMA" id="YIFRPIR"/>
<dbReference type="Proteomes" id="UP000000689">
    <property type="component" value="Chromosome 1"/>
</dbReference>
<evidence type="ECO:0000256" key="6">
    <source>
        <dbReference type="ARBA" id="ARBA00023242"/>
    </source>
</evidence>
<reference evidence="10 11" key="1">
    <citation type="journal article" date="2011" name="Proc. Natl. Acad. Sci. U.S.A.">
        <title>Evolutionary erosion of yeast sex chromosomes by mating-type switching accidents.</title>
        <authorList>
            <person name="Gordon J.L."/>
            <person name="Armisen D."/>
            <person name="Proux-Wera E."/>
            <person name="Oheigeartaigh S.S."/>
            <person name="Byrne K.P."/>
            <person name="Wolfe K.H."/>
        </authorList>
    </citation>
    <scope>NUCLEOTIDE SEQUENCE [LARGE SCALE GENOMIC DNA]</scope>
    <source>
        <strain evidence="11">ATCC 10597 / BCRC 20456 / CBS 421 / NBRC 0211 / NRRL Y-12639</strain>
    </source>
</reference>
<dbReference type="InterPro" id="IPR009000">
    <property type="entry name" value="Transl_B-barrel_sf"/>
</dbReference>
<name>G0W360_NAUDC</name>
<organism evidence="10 11">
    <name type="scientific">Naumovozyma dairenensis (strain ATCC 10597 / BCRC 20456 / CBS 421 / NBRC 0211 / NRRL Y-12639)</name>
    <name type="common">Saccharomyces dairenensis</name>
    <dbReference type="NCBI Taxonomy" id="1071378"/>
    <lineage>
        <taxon>Eukaryota</taxon>
        <taxon>Fungi</taxon>
        <taxon>Dikarya</taxon>
        <taxon>Ascomycota</taxon>
        <taxon>Saccharomycotina</taxon>
        <taxon>Saccharomycetes</taxon>
        <taxon>Saccharomycetales</taxon>
        <taxon>Saccharomycetaceae</taxon>
        <taxon>Naumovozyma</taxon>
    </lineage>
</organism>
<dbReference type="GO" id="GO:0000388">
    <property type="term" value="P:spliceosome conformational change to release U4 (or U4atac) and U1 (or U11)"/>
    <property type="evidence" value="ECO:0007669"/>
    <property type="project" value="EnsemblFungi"/>
</dbReference>
<dbReference type="GO" id="GO:0003924">
    <property type="term" value="F:GTPase activity"/>
    <property type="evidence" value="ECO:0007669"/>
    <property type="project" value="EnsemblFungi"/>
</dbReference>
<keyword evidence="2" id="KW-0507">mRNA processing</keyword>
<dbReference type="GO" id="GO:0030623">
    <property type="term" value="F:U5 snRNA binding"/>
    <property type="evidence" value="ECO:0007669"/>
    <property type="project" value="EnsemblFungi"/>
</dbReference>
<dbReference type="InterPro" id="IPR000640">
    <property type="entry name" value="EFG_V-like"/>
</dbReference>
<dbReference type="Pfam" id="PF16004">
    <property type="entry name" value="EFTUD2"/>
    <property type="match status" value="1"/>
</dbReference>
<dbReference type="NCBIfam" id="TIGR00231">
    <property type="entry name" value="small_GTP"/>
    <property type="match status" value="1"/>
</dbReference>
<dbReference type="Gene3D" id="3.30.70.240">
    <property type="match status" value="1"/>
</dbReference>
<comment type="subcellular location">
    <subcellularLocation>
        <location evidence="1">Nucleus</location>
    </subcellularLocation>
</comment>
<dbReference type="Gene3D" id="3.30.70.870">
    <property type="entry name" value="Elongation Factor G (Translational Gtpase), domain 3"/>
    <property type="match status" value="1"/>
</dbReference>
<dbReference type="PRINTS" id="PR00315">
    <property type="entry name" value="ELONGATNFCT"/>
</dbReference>
<dbReference type="InterPro" id="IPR044121">
    <property type="entry name" value="Snu114_GTP-bd"/>
</dbReference>
<dbReference type="GO" id="GO:0071007">
    <property type="term" value="C:U2-type catalytic step 2 spliceosome"/>
    <property type="evidence" value="ECO:0007669"/>
    <property type="project" value="TreeGrafter"/>
</dbReference>
<evidence type="ECO:0000256" key="4">
    <source>
        <dbReference type="ARBA" id="ARBA00023134"/>
    </source>
</evidence>
<dbReference type="STRING" id="1071378.G0W360"/>
<sequence>MDEELFDEFGNIIGQDPFDSDAEDNSSILSGPEDDDKAESIEQDNSAEGEYHEERPSSNALITTDDNHIQELYGDDVEILVETENTQSFNEPIIKPMESRSAGKEHTVFTQIRKNIPPTTYDRNYLFELMKVPERIRNVAIIGPLHSGKTSLVDLLVIESHQPGKLPHLTRNMALGWKQLRYMDNLKQEIERGISIKLNGITILRQDLKGKSIALNLVDSPGHLNFMDETAVSLAACDVAIICLDIVEGVTSITEQLIKQCQRRGLKMLFVLNKLDRLILELKLAPFDTYLKMKHIVQEINSFTHGVRFSPELGNVIFASTKLGFTFTIREFVQYYYSKSLPKKSHIDGFVERLWGDIFYQRTTRTFSYKSRNKINNPKKPQENESIPSFVEFILTPIYKIFANVLANNTNNVSNMLLKNFKIQLDEKYFKYDPQPLLKHILQVIFKQQTGLVQSIVDVYDPFVNQNKNSKLNKLILNPSTKNITNESTFWGHALKTLDYGGSEWTLVRVYKGVLKVGMSLQIIDPELNNLTGSADDDDKNSSNQFQSSLHEVTEITWLCGRYKYEVKEAYKGQIVLVKGISESFTKSATLYGENDNITNIFKPIDYINSPPIFKVALQSLLPKELPKLLDGLDKIVRYYPGCTVKVEESGEQMILGTGELYMDCLLYDLRNVYSQMEIKITDPFTTFVESCSGESFAAIPVKSSDGSISISMGANPMDFQLLQDVVRQKISDNDLNDSKKLSKRLREEYGWDSLAARNVWTFHNGTVLIDDTLPDETDKDELESLKKYIKQGFYWAMKEGPLAEENIFGVQFKLLSVEGKCENKNQIIPLIRKACYVALLTATPILMEPIYEVDIIVENILQPIIEELFQKRRGSKIYKVERIVGSPLLEIKGQIPVIDSVGFETDLRLATNGRAMCQLHFWNKIWRRVPGDVMDSEAPIPKLKPAPINSLSRDFVMKTRRRKGVSTEGFMSNDGPSLEKYIDSDLFKQLKENELI</sequence>
<dbReference type="FunFam" id="3.40.50.300:FF:000646">
    <property type="entry name" value="U5 small nuclear ribonucleoprotein component"/>
    <property type="match status" value="1"/>
</dbReference>
<dbReference type="PANTHER" id="PTHR42908:SF6">
    <property type="entry name" value="116 KDA U5 SMALL NUCLEAR RIBONUCLEOPROTEIN COMPONENT"/>
    <property type="match status" value="1"/>
</dbReference>
<evidence type="ECO:0000313" key="11">
    <source>
        <dbReference type="Proteomes" id="UP000000689"/>
    </source>
</evidence>
<dbReference type="Gene3D" id="3.40.50.300">
    <property type="entry name" value="P-loop containing nucleotide triphosphate hydrolases"/>
    <property type="match status" value="1"/>
</dbReference>
<dbReference type="InterPro" id="IPR020568">
    <property type="entry name" value="Ribosomal_Su5_D2-typ_SF"/>
</dbReference>
<dbReference type="SUPFAM" id="SSF50447">
    <property type="entry name" value="Translation proteins"/>
    <property type="match status" value="1"/>
</dbReference>
<dbReference type="Gene3D" id="3.90.1430.10">
    <property type="entry name" value="Yeast translation eEF2 (G' domain)"/>
    <property type="match status" value="1"/>
</dbReference>
<dbReference type="Pfam" id="PF00679">
    <property type="entry name" value="EFG_C"/>
    <property type="match status" value="1"/>
</dbReference>
<evidence type="ECO:0000256" key="3">
    <source>
        <dbReference type="ARBA" id="ARBA00022741"/>
    </source>
</evidence>
<keyword evidence="4" id="KW-0342">GTP-binding</keyword>
<dbReference type="InterPro" id="IPR031950">
    <property type="entry name" value="EFTUD2_N"/>
</dbReference>
<accession>G0W360</accession>
<keyword evidence="11" id="KW-1185">Reference proteome</keyword>
<evidence type="ECO:0000256" key="5">
    <source>
        <dbReference type="ARBA" id="ARBA00023187"/>
    </source>
</evidence>
<dbReference type="GO" id="GO:0000349">
    <property type="term" value="P:generation of catalytic spliceosome for first transesterification step"/>
    <property type="evidence" value="ECO:0007669"/>
    <property type="project" value="EnsemblFungi"/>
</dbReference>
<dbReference type="CDD" id="cd01683">
    <property type="entry name" value="EF2_IV_snRNP"/>
    <property type="match status" value="1"/>
</dbReference>
<dbReference type="AlphaFoldDB" id="G0W360"/>
<dbReference type="SMART" id="SM00889">
    <property type="entry name" value="EFG_IV"/>
    <property type="match status" value="1"/>
</dbReference>
<dbReference type="Gene3D" id="2.40.30.10">
    <property type="entry name" value="Translation factors"/>
    <property type="match status" value="1"/>
</dbReference>
<evidence type="ECO:0000256" key="8">
    <source>
        <dbReference type="SAM" id="MobiDB-lite"/>
    </source>
</evidence>
<dbReference type="PROSITE" id="PS51722">
    <property type="entry name" value="G_TR_2"/>
    <property type="match status" value="1"/>
</dbReference>
<dbReference type="SUPFAM" id="SSF54211">
    <property type="entry name" value="Ribosomal protein S5 domain 2-like"/>
    <property type="match status" value="1"/>
</dbReference>
<dbReference type="InterPro" id="IPR014721">
    <property type="entry name" value="Ribsml_uS5_D2-typ_fold_subgr"/>
</dbReference>
<feature type="compositionally biased region" description="Acidic residues" evidence="8">
    <location>
        <begin position="32"/>
        <end position="47"/>
    </location>
</feature>
<dbReference type="GO" id="GO:0000974">
    <property type="term" value="C:Prp19 complex"/>
    <property type="evidence" value="ECO:0007669"/>
    <property type="project" value="EnsemblFungi"/>
</dbReference>
<dbReference type="Pfam" id="PF03764">
    <property type="entry name" value="EFG_IV"/>
    <property type="match status" value="1"/>
</dbReference>
<dbReference type="Gene3D" id="3.30.230.10">
    <property type="match status" value="1"/>
</dbReference>
<evidence type="ECO:0000259" key="9">
    <source>
        <dbReference type="PROSITE" id="PS51722"/>
    </source>
</evidence>
<dbReference type="InterPro" id="IPR027417">
    <property type="entry name" value="P-loop_NTPase"/>
</dbReference>
<dbReference type="GO" id="GO:0005682">
    <property type="term" value="C:U5 snRNP"/>
    <property type="evidence" value="ECO:0007669"/>
    <property type="project" value="EnsemblFungi"/>
</dbReference>
<dbReference type="InterPro" id="IPR005517">
    <property type="entry name" value="Transl_elong_EFG/EF2_IV"/>
</dbReference>
<dbReference type="SUPFAM" id="SSF54980">
    <property type="entry name" value="EF-G C-terminal domain-like"/>
    <property type="match status" value="2"/>
</dbReference>
<dbReference type="SUPFAM" id="SSF52540">
    <property type="entry name" value="P-loop containing nucleoside triphosphate hydrolases"/>
    <property type="match status" value="1"/>
</dbReference>
<dbReference type="SMART" id="SM00838">
    <property type="entry name" value="EFG_C"/>
    <property type="match status" value="1"/>
</dbReference>
<evidence type="ECO:0000256" key="7">
    <source>
        <dbReference type="ARBA" id="ARBA00055641"/>
    </source>
</evidence>
<dbReference type="PANTHER" id="PTHR42908">
    <property type="entry name" value="TRANSLATION ELONGATION FACTOR-RELATED"/>
    <property type="match status" value="1"/>
</dbReference>
<evidence type="ECO:0000256" key="1">
    <source>
        <dbReference type="ARBA" id="ARBA00004123"/>
    </source>
</evidence>
<keyword evidence="3" id="KW-0547">Nucleotide-binding</keyword>
<feature type="domain" description="Tr-type G" evidence="9">
    <location>
        <begin position="134"/>
        <end position="355"/>
    </location>
</feature>
<evidence type="ECO:0000256" key="2">
    <source>
        <dbReference type="ARBA" id="ARBA00022664"/>
    </source>
</evidence>
<dbReference type="InterPro" id="IPR000795">
    <property type="entry name" value="T_Tr_GTP-bd_dom"/>
</dbReference>
<dbReference type="eggNOG" id="KOG0468">
    <property type="taxonomic scope" value="Eukaryota"/>
</dbReference>
<dbReference type="KEGG" id="ndi:NDAI_0A00900"/>
<dbReference type="Pfam" id="PF00009">
    <property type="entry name" value="GTP_EFTU"/>
    <property type="match status" value="1"/>
</dbReference>
<protein>
    <recommendedName>
        <fullName evidence="9">Tr-type G domain-containing protein</fullName>
    </recommendedName>
</protein>
<keyword evidence="6" id="KW-0539">Nucleus</keyword>
<feature type="region of interest" description="Disordered" evidence="8">
    <location>
        <begin position="1"/>
        <end position="63"/>
    </location>
</feature>
<dbReference type="RefSeq" id="XP_003667491.1">
    <property type="nucleotide sequence ID" value="XM_003667443.1"/>
</dbReference>
<dbReference type="InterPro" id="IPR035647">
    <property type="entry name" value="EFG_III/V"/>
</dbReference>
<dbReference type="GO" id="GO:0005525">
    <property type="term" value="F:GTP binding"/>
    <property type="evidence" value="ECO:0007669"/>
    <property type="project" value="UniProtKB-KW"/>
</dbReference>
<dbReference type="GeneID" id="11495347"/>
<dbReference type="CDD" id="cd04167">
    <property type="entry name" value="Snu114p"/>
    <property type="match status" value="1"/>
</dbReference>
<comment type="function">
    <text evidence="7">Component of the U5 snRNP complex required for pre-mRNA splicing. Binds GTP.</text>
</comment>
<keyword evidence="5" id="KW-0508">mRNA splicing</keyword>
<dbReference type="FunFam" id="3.30.70.870:FF:000002">
    <property type="entry name" value="Translation elongation factor 2"/>
    <property type="match status" value="1"/>
</dbReference>
<dbReference type="GO" id="GO:0005829">
    <property type="term" value="C:cytosol"/>
    <property type="evidence" value="ECO:0007669"/>
    <property type="project" value="TreeGrafter"/>
</dbReference>
<dbReference type="GO" id="GO:0046540">
    <property type="term" value="C:U4/U6 x U5 tri-snRNP complex"/>
    <property type="evidence" value="ECO:0007669"/>
    <property type="project" value="EnsemblFungi"/>
</dbReference>
<dbReference type="HOGENOM" id="CLU_002794_11_2_1"/>
<dbReference type="OrthoDB" id="364892at2759"/>
<dbReference type="GO" id="GO:0000244">
    <property type="term" value="P:spliceosomal tri-snRNP complex assembly"/>
    <property type="evidence" value="ECO:0007669"/>
    <property type="project" value="EnsemblFungi"/>
</dbReference>
<dbReference type="InterPro" id="IPR005225">
    <property type="entry name" value="Small_GTP-bd"/>
</dbReference>